<evidence type="ECO:0000313" key="1">
    <source>
        <dbReference type="EMBL" id="KAH3820369.1"/>
    </source>
</evidence>
<reference evidence="1" key="2">
    <citation type="submission" date="2020-11" db="EMBL/GenBank/DDBJ databases">
        <authorList>
            <person name="McCartney M.A."/>
            <person name="Auch B."/>
            <person name="Kono T."/>
            <person name="Mallez S."/>
            <person name="Becker A."/>
            <person name="Gohl D.M."/>
            <person name="Silverstein K.A.T."/>
            <person name="Koren S."/>
            <person name="Bechman K.B."/>
            <person name="Herman A."/>
            <person name="Abrahante J.E."/>
            <person name="Garbe J."/>
        </authorList>
    </citation>
    <scope>NUCLEOTIDE SEQUENCE</scope>
    <source>
        <strain evidence="1">Duluth1</strain>
        <tissue evidence="1">Whole animal</tissue>
    </source>
</reference>
<keyword evidence="2" id="KW-1185">Reference proteome</keyword>
<evidence type="ECO:0000313" key="2">
    <source>
        <dbReference type="Proteomes" id="UP000828390"/>
    </source>
</evidence>
<reference evidence="1" key="1">
    <citation type="journal article" date="2019" name="bioRxiv">
        <title>The Genome of the Zebra Mussel, Dreissena polymorpha: A Resource for Invasive Species Research.</title>
        <authorList>
            <person name="McCartney M.A."/>
            <person name="Auch B."/>
            <person name="Kono T."/>
            <person name="Mallez S."/>
            <person name="Zhang Y."/>
            <person name="Obille A."/>
            <person name="Becker A."/>
            <person name="Abrahante J.E."/>
            <person name="Garbe J."/>
            <person name="Badalamenti J.P."/>
            <person name="Herman A."/>
            <person name="Mangelson H."/>
            <person name="Liachko I."/>
            <person name="Sullivan S."/>
            <person name="Sone E.D."/>
            <person name="Koren S."/>
            <person name="Silverstein K.A.T."/>
            <person name="Beckman K.B."/>
            <person name="Gohl D.M."/>
        </authorList>
    </citation>
    <scope>NUCLEOTIDE SEQUENCE</scope>
    <source>
        <strain evidence="1">Duluth1</strain>
        <tissue evidence="1">Whole animal</tissue>
    </source>
</reference>
<dbReference type="EMBL" id="JAIWYP010000005">
    <property type="protein sequence ID" value="KAH3820369.1"/>
    <property type="molecule type" value="Genomic_DNA"/>
</dbReference>
<name>A0A9D4JRP4_DREPO</name>
<dbReference type="AlphaFoldDB" id="A0A9D4JRP4"/>
<accession>A0A9D4JRP4</accession>
<organism evidence="1 2">
    <name type="scientific">Dreissena polymorpha</name>
    <name type="common">Zebra mussel</name>
    <name type="synonym">Mytilus polymorpha</name>
    <dbReference type="NCBI Taxonomy" id="45954"/>
    <lineage>
        <taxon>Eukaryota</taxon>
        <taxon>Metazoa</taxon>
        <taxon>Spiralia</taxon>
        <taxon>Lophotrochozoa</taxon>
        <taxon>Mollusca</taxon>
        <taxon>Bivalvia</taxon>
        <taxon>Autobranchia</taxon>
        <taxon>Heteroconchia</taxon>
        <taxon>Euheterodonta</taxon>
        <taxon>Imparidentia</taxon>
        <taxon>Neoheterodontei</taxon>
        <taxon>Myida</taxon>
        <taxon>Dreissenoidea</taxon>
        <taxon>Dreissenidae</taxon>
        <taxon>Dreissena</taxon>
    </lineage>
</organism>
<sequence>MFPDIDTKTPKKGGVSNTNPIYRGPQITVPWTGPVFEYPTSLFLTNAELKAHVNLLELRFQKQSEILARHEHWPSVLQKISAARIPYFNNEKVAEMANLVEKIRLCWFNSESGLGKASFENMY</sequence>
<dbReference type="Proteomes" id="UP000828390">
    <property type="component" value="Unassembled WGS sequence"/>
</dbReference>
<proteinExistence type="predicted"/>
<gene>
    <name evidence="1" type="ORF">DPMN_122115</name>
</gene>
<protein>
    <submittedName>
        <fullName evidence="1">Uncharacterized protein</fullName>
    </submittedName>
</protein>
<comment type="caution">
    <text evidence="1">The sequence shown here is derived from an EMBL/GenBank/DDBJ whole genome shotgun (WGS) entry which is preliminary data.</text>
</comment>